<reference evidence="4 5" key="1">
    <citation type="journal article" date="2013" name="Genome Announc.">
        <title>Draft Genome Sequence of Rhizobium mesoamericanum STM3625, a Nitrogen-Fixing Symbiont of Mimosa pudica Isolated in French Guiana (South America).</title>
        <authorList>
            <person name="Moulin L."/>
            <person name="Mornico D."/>
            <person name="Melkonian R."/>
            <person name="Klonowska A."/>
        </authorList>
    </citation>
    <scope>NUCLEOTIDE SEQUENCE [LARGE SCALE GENOMIC DNA]</scope>
    <source>
        <strain evidence="4 5">STM3625</strain>
    </source>
</reference>
<dbReference type="InterPro" id="IPR015422">
    <property type="entry name" value="PyrdxlP-dep_Trfase_small"/>
</dbReference>
<evidence type="ECO:0000256" key="2">
    <source>
        <dbReference type="ARBA" id="ARBA00022679"/>
    </source>
</evidence>
<evidence type="ECO:0000259" key="3">
    <source>
        <dbReference type="Pfam" id="PF00155"/>
    </source>
</evidence>
<dbReference type="eggNOG" id="COG0156">
    <property type="taxonomic scope" value="Bacteria"/>
</dbReference>
<comment type="caution">
    <text evidence="4">The sequence shown here is derived from an EMBL/GenBank/DDBJ whole genome shotgun (WGS) entry which is preliminary data.</text>
</comment>
<dbReference type="SUPFAM" id="SSF53383">
    <property type="entry name" value="PLP-dependent transferases"/>
    <property type="match status" value="1"/>
</dbReference>
<gene>
    <name evidence="4" type="ORF">BN77_p250005</name>
</gene>
<accession>K0Q5T4</accession>
<proteinExistence type="predicted"/>
<dbReference type="NCBIfam" id="NF005697">
    <property type="entry name" value="PRK07505.1"/>
    <property type="match status" value="1"/>
</dbReference>
<keyword evidence="4" id="KW-0032">Aminotransferase</keyword>
<dbReference type="InterPro" id="IPR015424">
    <property type="entry name" value="PyrdxlP-dep_Trfase"/>
</dbReference>
<dbReference type="Pfam" id="PF00155">
    <property type="entry name" value="Aminotran_1_2"/>
    <property type="match status" value="1"/>
</dbReference>
<protein>
    <submittedName>
        <fullName evidence="4">Putative aminotransferase</fullName>
    </submittedName>
</protein>
<dbReference type="HOGENOM" id="CLU_015846_11_0_5"/>
<evidence type="ECO:0000256" key="1">
    <source>
        <dbReference type="ARBA" id="ARBA00001933"/>
    </source>
</evidence>
<dbReference type="InterPro" id="IPR004839">
    <property type="entry name" value="Aminotransferase_I/II_large"/>
</dbReference>
<dbReference type="AlphaFoldDB" id="K0Q5T4"/>
<dbReference type="GO" id="GO:0008483">
    <property type="term" value="F:transaminase activity"/>
    <property type="evidence" value="ECO:0007669"/>
    <property type="project" value="UniProtKB-KW"/>
</dbReference>
<organism evidence="4 5">
    <name type="scientific">Rhizobium mesoamericanum STM3625</name>
    <dbReference type="NCBI Taxonomy" id="1211777"/>
    <lineage>
        <taxon>Bacteria</taxon>
        <taxon>Pseudomonadati</taxon>
        <taxon>Pseudomonadota</taxon>
        <taxon>Alphaproteobacteria</taxon>
        <taxon>Hyphomicrobiales</taxon>
        <taxon>Rhizobiaceae</taxon>
        <taxon>Rhizobium/Agrobacterium group</taxon>
        <taxon>Rhizobium</taxon>
    </lineage>
</organism>
<dbReference type="Gene3D" id="3.40.640.10">
    <property type="entry name" value="Type I PLP-dependent aspartate aminotransferase-like (Major domain)"/>
    <property type="match status" value="1"/>
</dbReference>
<dbReference type="InterPro" id="IPR050087">
    <property type="entry name" value="AON_synthase_class-II"/>
</dbReference>
<name>K0Q5T4_9HYPH</name>
<dbReference type="Proteomes" id="UP000009319">
    <property type="component" value="Unassembled WGS sequence"/>
</dbReference>
<keyword evidence="5" id="KW-1185">Reference proteome</keyword>
<dbReference type="InterPro" id="IPR015421">
    <property type="entry name" value="PyrdxlP-dep_Trfase_major"/>
</dbReference>
<dbReference type="GO" id="GO:0030170">
    <property type="term" value="F:pyridoxal phosphate binding"/>
    <property type="evidence" value="ECO:0007669"/>
    <property type="project" value="InterPro"/>
</dbReference>
<comment type="cofactor">
    <cofactor evidence="1">
        <name>pyridoxal 5'-phosphate</name>
        <dbReference type="ChEBI" id="CHEBI:597326"/>
    </cofactor>
</comment>
<keyword evidence="2 4" id="KW-0808">Transferase</keyword>
<dbReference type="Gene3D" id="3.90.1150.10">
    <property type="entry name" value="Aspartate Aminotransferase, domain 1"/>
    <property type="match status" value="1"/>
</dbReference>
<feature type="domain" description="Aminotransferase class I/classII large" evidence="3">
    <location>
        <begin position="146"/>
        <end position="370"/>
    </location>
</feature>
<evidence type="ECO:0000313" key="4">
    <source>
        <dbReference type="EMBL" id="CCM80282.1"/>
    </source>
</evidence>
<sequence>MIDVYGRSADGRTILLEKDDHAGRSVVDFVRCSYLGFDNHPSVIAGAVAAVEQYGSLHWSCARTRLNFGLIGDLEEDLSDLFDAKVITYSSLLAANMGALPLIASGHLTGGRKPLMVFDQFAHATLAFHKPVVAEQTRVGTIPHNGLEELERLCQENDLVAYICDGVYSMGGAAPVDELTRLQARYGMFLYIDDAHGISLFGQQGEGYVRSQLLGAVGDRTIIAASLGKGFGASGGLLMLGTAHQENLFRSFAIAHAFSASPNLAAVGAALGSARLHRTPERDVRRRKLWDNVLLFDSILPTAQKGEKLPIRVIQIGDEHKAIAAGRVLLEKGLYVSVVFFPTVARGKAGLRICLTASHSDDEVRQVAQTVFEILDRS</sequence>
<evidence type="ECO:0000313" key="5">
    <source>
        <dbReference type="Proteomes" id="UP000009319"/>
    </source>
</evidence>
<dbReference type="PANTHER" id="PTHR13693">
    <property type="entry name" value="CLASS II AMINOTRANSFERASE/8-AMINO-7-OXONONANOATE SYNTHASE"/>
    <property type="match status" value="1"/>
</dbReference>
<dbReference type="STRING" id="1211777.BN77_p250005"/>
<dbReference type="EMBL" id="CANI01000088">
    <property type="protein sequence ID" value="CCM80282.1"/>
    <property type="molecule type" value="Genomic_DNA"/>
</dbReference>